<protein>
    <submittedName>
        <fullName evidence="1">Acetylserotonin O-methyltransferase variant 3</fullName>
        <ecNumber evidence="1">2.1.1.4</ecNumber>
    </submittedName>
</protein>
<reference evidence="1" key="1">
    <citation type="journal article" date="2016" name="Endocrinology">
        <title>Melatonin Synthesis: Acetylserotonin O-Methyltransferase (ASMT) Is Strongly Expressed in a Subpopulation of Pinealocytes in the Male Rat Pineal Gland.</title>
        <authorList>
            <person name="Rath M.F."/>
            <person name="Coon S.L."/>
            <person name="Amaral F.G."/>
            <person name="Weller J.L."/>
            <person name="Moller M."/>
            <person name="Klein D.C."/>
        </authorList>
    </citation>
    <scope>NUCLEOTIDE SEQUENCE</scope>
    <source>
        <strain evidence="1">Sprague-Dawley</strain>
    </source>
</reference>
<sequence length="40" mass="4535">MAPGREGELDRDFRVLMSLAHGFMVSQAPTPTLRCHPHSW</sequence>
<dbReference type="RGD" id="708472">
    <property type="gene designation" value="Asmt"/>
</dbReference>
<name>A0A3G1CV17_RAT</name>
<dbReference type="GO" id="GO:0032259">
    <property type="term" value="P:methylation"/>
    <property type="evidence" value="ECO:0007669"/>
    <property type="project" value="UniProtKB-KW"/>
</dbReference>
<keyword evidence="1" id="KW-0489">Methyltransferase</keyword>
<gene>
    <name evidence="1 2" type="primary">Asmt</name>
</gene>
<organism evidence="1">
    <name type="scientific">Rattus norvegicus</name>
    <name type="common">Rat</name>
    <dbReference type="NCBI Taxonomy" id="10116"/>
    <lineage>
        <taxon>Eukaryota</taxon>
        <taxon>Metazoa</taxon>
        <taxon>Chordata</taxon>
        <taxon>Craniata</taxon>
        <taxon>Vertebrata</taxon>
        <taxon>Euteleostomi</taxon>
        <taxon>Mammalia</taxon>
        <taxon>Eutheria</taxon>
        <taxon>Euarchontoglires</taxon>
        <taxon>Glires</taxon>
        <taxon>Rodentia</taxon>
        <taxon>Myomorpha</taxon>
        <taxon>Muroidea</taxon>
        <taxon>Muridae</taxon>
        <taxon>Murinae</taxon>
        <taxon>Rattus</taxon>
    </lineage>
</organism>
<evidence type="ECO:0000313" key="2">
    <source>
        <dbReference type="RGD" id="708472"/>
    </source>
</evidence>
<proteinExistence type="evidence at transcript level"/>
<accession>A0A3G1CV17</accession>
<dbReference type="EMBL" id="KT820177">
    <property type="protein sequence ID" value="AMA21497.1"/>
    <property type="molecule type" value="mRNA"/>
</dbReference>
<evidence type="ECO:0000313" key="1">
    <source>
        <dbReference type="EMBL" id="AMA21497.1"/>
    </source>
</evidence>
<keyword evidence="1" id="KW-0808">Transferase</keyword>
<dbReference type="EC" id="2.1.1.4" evidence="1"/>
<dbReference type="GO" id="GO:0017096">
    <property type="term" value="F:acetylserotonin O-methyltransferase activity"/>
    <property type="evidence" value="ECO:0007669"/>
    <property type="project" value="UniProtKB-EC"/>
</dbReference>
<dbReference type="AlphaFoldDB" id="A0A3G1CV17"/>